<name>A0ABP4E7C6_9ACTN</name>
<dbReference type="RefSeq" id="WP_343992239.1">
    <property type="nucleotide sequence ID" value="NZ_BAAALG010000003.1"/>
</dbReference>
<evidence type="ECO:0000313" key="3">
    <source>
        <dbReference type="Proteomes" id="UP001501581"/>
    </source>
</evidence>
<comment type="caution">
    <text evidence="2">The sequence shown here is derived from an EMBL/GenBank/DDBJ whole genome shotgun (WGS) entry which is preliminary data.</text>
</comment>
<feature type="signal peptide" evidence="1">
    <location>
        <begin position="1"/>
        <end position="16"/>
    </location>
</feature>
<sequence>MSFTTRPLALSIAAFATIGLTLTGCSDDDEKAADNEAKACVAIADFQDAVSEISGLTAASTLEEIREVREGVREAYEDLAEKMDDVAGDREAALKSSYDSFNDAVDDLPDDATLPEAIASLQEESAAIDAAQVAVADDLSCD</sequence>
<dbReference type="PROSITE" id="PS51257">
    <property type="entry name" value="PROKAR_LIPOPROTEIN"/>
    <property type="match status" value="1"/>
</dbReference>
<keyword evidence="3" id="KW-1185">Reference proteome</keyword>
<dbReference type="Proteomes" id="UP001501581">
    <property type="component" value="Unassembled WGS sequence"/>
</dbReference>
<keyword evidence="1" id="KW-0732">Signal</keyword>
<feature type="chain" id="PRO_5045667896" evidence="1">
    <location>
        <begin position="17"/>
        <end position="142"/>
    </location>
</feature>
<evidence type="ECO:0000313" key="2">
    <source>
        <dbReference type="EMBL" id="GAA1096490.1"/>
    </source>
</evidence>
<gene>
    <name evidence="2" type="ORF">GCM10009668_11440</name>
</gene>
<proteinExistence type="predicted"/>
<organism evidence="2 3">
    <name type="scientific">Nocardioides dubius</name>
    <dbReference type="NCBI Taxonomy" id="317019"/>
    <lineage>
        <taxon>Bacteria</taxon>
        <taxon>Bacillati</taxon>
        <taxon>Actinomycetota</taxon>
        <taxon>Actinomycetes</taxon>
        <taxon>Propionibacteriales</taxon>
        <taxon>Nocardioidaceae</taxon>
        <taxon>Nocardioides</taxon>
    </lineage>
</organism>
<reference evidence="3" key="1">
    <citation type="journal article" date="2019" name="Int. J. Syst. Evol. Microbiol.">
        <title>The Global Catalogue of Microorganisms (GCM) 10K type strain sequencing project: providing services to taxonomists for standard genome sequencing and annotation.</title>
        <authorList>
            <consortium name="The Broad Institute Genomics Platform"/>
            <consortium name="The Broad Institute Genome Sequencing Center for Infectious Disease"/>
            <person name="Wu L."/>
            <person name="Ma J."/>
        </authorList>
    </citation>
    <scope>NUCLEOTIDE SEQUENCE [LARGE SCALE GENOMIC DNA]</scope>
    <source>
        <strain evidence="3">JCM 13008</strain>
    </source>
</reference>
<evidence type="ECO:0000256" key="1">
    <source>
        <dbReference type="SAM" id="SignalP"/>
    </source>
</evidence>
<dbReference type="EMBL" id="BAAALG010000003">
    <property type="protein sequence ID" value="GAA1096490.1"/>
    <property type="molecule type" value="Genomic_DNA"/>
</dbReference>
<accession>A0ABP4E7C6</accession>
<protein>
    <submittedName>
        <fullName evidence="2">Uncharacterized protein</fullName>
    </submittedName>
</protein>